<dbReference type="Pfam" id="PF07486">
    <property type="entry name" value="Hydrolase_2"/>
    <property type="match status" value="1"/>
</dbReference>
<keyword evidence="2" id="KW-0378">Hydrolase</keyword>
<dbReference type="InterPro" id="IPR011105">
    <property type="entry name" value="Cell_wall_hydrolase_SleB"/>
</dbReference>
<evidence type="ECO:0000259" key="1">
    <source>
        <dbReference type="Pfam" id="PF07486"/>
    </source>
</evidence>
<dbReference type="Proteomes" id="UP000595362">
    <property type="component" value="Chromosome"/>
</dbReference>
<gene>
    <name evidence="2" type="ORF">HYS17_10990</name>
</gene>
<accession>A0A7T5R231</accession>
<evidence type="ECO:0000313" key="2">
    <source>
        <dbReference type="EMBL" id="QQG36009.1"/>
    </source>
</evidence>
<proteinExistence type="predicted"/>
<dbReference type="EMBL" id="CP066681">
    <property type="protein sequence ID" value="QQG36009.1"/>
    <property type="molecule type" value="Genomic_DNA"/>
</dbReference>
<name>A0A7T5R231_9BACT</name>
<sequence>MITTGELYFRELEIDTLARTMWGEARGEGSIGMQTVACVVMNRLAISQQKGKFWWGHSVIDICQKPYQFSCWNRDDPNYRKVLHVDRRDRFFACALALARQGIAGRLADPTGGATHYHAAGAFPYWSRAQEPTAVIGKHIFYRILT</sequence>
<reference evidence="2 3" key="1">
    <citation type="submission" date="2020-07" db="EMBL/GenBank/DDBJ databases">
        <title>Huge and variable diversity of episymbiotic CPR bacteria and DPANN archaea in groundwater ecosystems.</title>
        <authorList>
            <person name="He C.Y."/>
            <person name="Keren R."/>
            <person name="Whittaker M."/>
            <person name="Farag I.F."/>
            <person name="Doudna J."/>
            <person name="Cate J.H.D."/>
            <person name="Banfield J.F."/>
        </authorList>
    </citation>
    <scope>NUCLEOTIDE SEQUENCE [LARGE SCALE GENOMIC DNA]</scope>
    <source>
        <strain evidence="2">NC_groundwater_70_Ag_B-0.1um_54_66</strain>
    </source>
</reference>
<dbReference type="GO" id="GO:0016787">
    <property type="term" value="F:hydrolase activity"/>
    <property type="evidence" value="ECO:0007669"/>
    <property type="project" value="UniProtKB-KW"/>
</dbReference>
<dbReference type="InterPro" id="IPR042047">
    <property type="entry name" value="SleB_dom1"/>
</dbReference>
<protein>
    <submittedName>
        <fullName evidence="2">Cell wall hydrolase</fullName>
    </submittedName>
</protein>
<dbReference type="Gene3D" id="1.10.10.2520">
    <property type="entry name" value="Cell wall hydrolase SleB, domain 1"/>
    <property type="match status" value="1"/>
</dbReference>
<evidence type="ECO:0000313" key="3">
    <source>
        <dbReference type="Proteomes" id="UP000595362"/>
    </source>
</evidence>
<organism evidence="2 3">
    <name type="scientific">Micavibrio aeruginosavorus</name>
    <dbReference type="NCBI Taxonomy" id="349221"/>
    <lineage>
        <taxon>Bacteria</taxon>
        <taxon>Pseudomonadati</taxon>
        <taxon>Bdellovibrionota</taxon>
        <taxon>Bdellovibrionia</taxon>
        <taxon>Bdellovibrionales</taxon>
        <taxon>Pseudobdellovibrionaceae</taxon>
        <taxon>Micavibrio</taxon>
    </lineage>
</organism>
<dbReference type="AlphaFoldDB" id="A0A7T5R231"/>
<feature type="domain" description="Cell wall hydrolase SleB" evidence="1">
    <location>
        <begin position="27"/>
        <end position="142"/>
    </location>
</feature>